<dbReference type="RefSeq" id="WP_006775153.1">
    <property type="nucleotide sequence ID" value="NZ_CAAKOI010000223.1"/>
</dbReference>
<sequence length="137" mass="15749">MVGFKVKYYWFQIGSEDFLFSFFSTVAYNLENKKWGTKFPVIMNELYLGELNSSRIPEAINELEQMKQGLAKYSPNKVIWNIKNLSAQPPWGTNISDDITDLSNYFVTSDGEDFITIFNHALLKAEELNCALKITSI</sequence>
<gene>
    <name evidence="2" type="ORF">GKE90_02570</name>
    <name evidence="1" type="ORF">PND83_13095</name>
</gene>
<reference evidence="1" key="2">
    <citation type="submission" date="2023-01" db="EMBL/GenBank/DDBJ databases">
        <title>Human gut microbiome strain richness.</title>
        <authorList>
            <person name="Chen-Liaw A."/>
        </authorList>
    </citation>
    <scope>NUCLEOTIDE SEQUENCE</scope>
    <source>
        <strain evidence="1">2225st1_A6_2225SCRN_200828</strain>
    </source>
</reference>
<reference evidence="2 3" key="1">
    <citation type="journal article" date="2019" name="Nat. Med.">
        <title>A library of human gut bacterial isolates paired with longitudinal multiomics data enables mechanistic microbiome research.</title>
        <authorList>
            <person name="Poyet M."/>
            <person name="Groussin M."/>
            <person name="Gibbons S.M."/>
            <person name="Avila-Pacheco J."/>
            <person name="Jiang X."/>
            <person name="Kearney S.M."/>
            <person name="Perrotta A.R."/>
            <person name="Berdy B."/>
            <person name="Zhao S."/>
            <person name="Lieberman T.D."/>
            <person name="Swanson P.K."/>
            <person name="Smith M."/>
            <person name="Roesemann S."/>
            <person name="Alexander J.E."/>
            <person name="Rich S.A."/>
            <person name="Livny J."/>
            <person name="Vlamakis H."/>
            <person name="Clish C."/>
            <person name="Bullock K."/>
            <person name="Deik A."/>
            <person name="Scott J."/>
            <person name="Pierce K.A."/>
            <person name="Xavier R.J."/>
            <person name="Alm E.J."/>
        </authorList>
    </citation>
    <scope>NUCLEOTIDE SEQUENCE [LARGE SCALE GENOMIC DNA]</scope>
    <source>
        <strain evidence="2 3">BIOML-A5</strain>
    </source>
</reference>
<dbReference type="GeneID" id="93148952"/>
<protein>
    <submittedName>
        <fullName evidence="1">Immunity 70 family protein</fullName>
    </submittedName>
</protein>
<proteinExistence type="predicted"/>
<accession>A0A6I2RA12</accession>
<dbReference type="AlphaFoldDB" id="A0A6I2RA12"/>
<evidence type="ECO:0000313" key="3">
    <source>
        <dbReference type="Proteomes" id="UP000429811"/>
    </source>
</evidence>
<dbReference type="Proteomes" id="UP000429811">
    <property type="component" value="Unassembled WGS sequence"/>
</dbReference>
<dbReference type="Pfam" id="PF15601">
    <property type="entry name" value="Imm70"/>
    <property type="match status" value="1"/>
</dbReference>
<name>A0A6I2RA12_FLAPL</name>
<organism evidence="2 3">
    <name type="scientific">Flavonifractor plautii</name>
    <name type="common">Fusobacterium plautii</name>
    <dbReference type="NCBI Taxonomy" id="292800"/>
    <lineage>
        <taxon>Bacteria</taxon>
        <taxon>Bacillati</taxon>
        <taxon>Bacillota</taxon>
        <taxon>Clostridia</taxon>
        <taxon>Eubacteriales</taxon>
        <taxon>Oscillospiraceae</taxon>
        <taxon>Flavonifractor</taxon>
    </lineage>
</organism>
<dbReference type="InterPro" id="IPR028185">
    <property type="entry name" value="Imm70"/>
</dbReference>
<evidence type="ECO:0000313" key="1">
    <source>
        <dbReference type="EMBL" id="MDB7906919.1"/>
    </source>
</evidence>
<dbReference type="EMBL" id="WKPO01000002">
    <property type="protein sequence ID" value="MSB47585.1"/>
    <property type="molecule type" value="Genomic_DNA"/>
</dbReference>
<dbReference type="EMBL" id="JAQLWO010000014">
    <property type="protein sequence ID" value="MDB7906919.1"/>
    <property type="molecule type" value="Genomic_DNA"/>
</dbReference>
<dbReference type="Proteomes" id="UP001211006">
    <property type="component" value="Unassembled WGS sequence"/>
</dbReference>
<evidence type="ECO:0000313" key="2">
    <source>
        <dbReference type="EMBL" id="MSB47585.1"/>
    </source>
</evidence>
<comment type="caution">
    <text evidence="2">The sequence shown here is derived from an EMBL/GenBank/DDBJ whole genome shotgun (WGS) entry which is preliminary data.</text>
</comment>